<evidence type="ECO:0000313" key="5">
    <source>
        <dbReference type="Proteomes" id="UP000348942"/>
    </source>
</evidence>
<keyword evidence="2" id="KW-0472">Membrane</keyword>
<dbReference type="AlphaFoldDB" id="A0A5Q0TJC6"/>
<dbReference type="PANTHER" id="PTHR34475:SF1">
    <property type="entry name" value="CYTOSKELETON PROTEIN RODZ"/>
    <property type="match status" value="1"/>
</dbReference>
<feature type="compositionally biased region" description="Low complexity" evidence="1">
    <location>
        <begin position="202"/>
        <end position="216"/>
    </location>
</feature>
<dbReference type="Proteomes" id="UP000348942">
    <property type="component" value="Chromosome 1"/>
</dbReference>
<evidence type="ECO:0000256" key="2">
    <source>
        <dbReference type="SAM" id="Phobius"/>
    </source>
</evidence>
<dbReference type="NCBIfam" id="NF008109">
    <property type="entry name" value="PRK10856.1"/>
    <property type="match status" value="1"/>
</dbReference>
<dbReference type="PANTHER" id="PTHR34475">
    <property type="match status" value="1"/>
</dbReference>
<dbReference type="PROSITE" id="PS50943">
    <property type="entry name" value="HTH_CROC1"/>
    <property type="match status" value="1"/>
</dbReference>
<dbReference type="InterPro" id="IPR001387">
    <property type="entry name" value="Cro/C1-type_HTH"/>
</dbReference>
<evidence type="ECO:0000256" key="1">
    <source>
        <dbReference type="SAM" id="MobiDB-lite"/>
    </source>
</evidence>
<dbReference type="Gene3D" id="1.10.260.40">
    <property type="entry name" value="lambda repressor-like DNA-binding domains"/>
    <property type="match status" value="1"/>
</dbReference>
<keyword evidence="2" id="KW-0812">Transmembrane</keyword>
<dbReference type="SUPFAM" id="SSF47413">
    <property type="entry name" value="lambda repressor-like DNA-binding domains"/>
    <property type="match status" value="1"/>
</dbReference>
<feature type="domain" description="HTH cro/C1-type" evidence="3">
    <location>
        <begin position="32"/>
        <end position="62"/>
    </location>
</feature>
<reference evidence="4 5" key="1">
    <citation type="submission" date="2019-10" db="EMBL/GenBank/DDBJ databases">
        <title>Vibrio sp. nov., isolated from Coralline algae surface.</title>
        <authorList>
            <person name="Geng Y."/>
            <person name="Zhang X."/>
        </authorList>
    </citation>
    <scope>NUCLEOTIDE SEQUENCE [LARGE SCALE GENOMIC DNA]</scope>
    <source>
        <strain evidence="4 5">SM1977</strain>
    </source>
</reference>
<dbReference type="CDD" id="cd00093">
    <property type="entry name" value="HTH_XRE"/>
    <property type="match status" value="1"/>
</dbReference>
<proteinExistence type="predicted"/>
<dbReference type="InterPro" id="IPR025194">
    <property type="entry name" value="RodZ-like_C"/>
</dbReference>
<sequence>MSTENKIEVEEITQHKLNTSLDTETLSVGEILRLRREELGLTQQDIAKRLRLKIAVIESIESHEFESHQVATFIRGYFRSYAKVVGVNEKDILKALELSGEGQHQHKEHSMQSFSQQTKKQKHDNHIMRLTWGILVVILGISSIWWWQNHQQDTLSAISIQHEQAEQAKLALEHPSTQENTAQTDGQLQEPTLAVSASEDAQTSTTPQPTDTTTTTGENASQHEATPVGTEQAPQISDAKESVSTEQTQIKNLSHDETANKPLAMTFKQDCWIQVKDSTGAILATGLKTSGQSITLTGKTPYSIILGAPEGVSITLADEPVDLSRYTAGKAARLTLL</sequence>
<dbReference type="EMBL" id="CP045699">
    <property type="protein sequence ID" value="QGA65489.1"/>
    <property type="molecule type" value="Genomic_DNA"/>
</dbReference>
<dbReference type="RefSeq" id="WP_153447637.1">
    <property type="nucleotide sequence ID" value="NZ_CP045699.1"/>
</dbReference>
<feature type="region of interest" description="Disordered" evidence="1">
    <location>
        <begin position="193"/>
        <end position="257"/>
    </location>
</feature>
<dbReference type="GO" id="GO:0003677">
    <property type="term" value="F:DNA binding"/>
    <property type="evidence" value="ECO:0007669"/>
    <property type="project" value="InterPro"/>
</dbReference>
<dbReference type="Pfam" id="PF13464">
    <property type="entry name" value="RodZ_C"/>
    <property type="match status" value="1"/>
</dbReference>
<name>A0A5Q0TJC6_9VIBR</name>
<dbReference type="InterPro" id="IPR050400">
    <property type="entry name" value="Bact_Cytoskel_RodZ"/>
</dbReference>
<protein>
    <submittedName>
        <fullName evidence="4">Cytoskeleton protein RodZ</fullName>
    </submittedName>
</protein>
<organism evidence="4 5">
    <name type="scientific">Vibrio algicola</name>
    <dbReference type="NCBI Taxonomy" id="2662262"/>
    <lineage>
        <taxon>Bacteria</taxon>
        <taxon>Pseudomonadati</taxon>
        <taxon>Pseudomonadota</taxon>
        <taxon>Gammaproteobacteria</taxon>
        <taxon>Vibrionales</taxon>
        <taxon>Vibrionaceae</taxon>
        <taxon>Vibrio</taxon>
    </lineage>
</organism>
<keyword evidence="5" id="KW-1185">Reference proteome</keyword>
<evidence type="ECO:0000259" key="3">
    <source>
        <dbReference type="PROSITE" id="PS50943"/>
    </source>
</evidence>
<keyword evidence="2" id="KW-1133">Transmembrane helix</keyword>
<evidence type="ECO:0000313" key="4">
    <source>
        <dbReference type="EMBL" id="QGA65489.1"/>
    </source>
</evidence>
<accession>A0A5Q0TJC6</accession>
<feature type="transmembrane region" description="Helical" evidence="2">
    <location>
        <begin position="127"/>
        <end position="147"/>
    </location>
</feature>
<gene>
    <name evidence="4" type="primary">rodZ</name>
    <name evidence="4" type="ORF">GFB47_08715</name>
</gene>
<dbReference type="InterPro" id="IPR010982">
    <property type="entry name" value="Lambda_DNA-bd_dom_sf"/>
</dbReference>
<dbReference type="Pfam" id="PF13413">
    <property type="entry name" value="HTH_25"/>
    <property type="match status" value="1"/>
</dbReference>